<dbReference type="Gene3D" id="1.10.3720.10">
    <property type="entry name" value="MetI-like"/>
    <property type="match status" value="1"/>
</dbReference>
<evidence type="ECO:0000256" key="3">
    <source>
        <dbReference type="ARBA" id="ARBA00022475"/>
    </source>
</evidence>
<name>T1BXX6_9ZZZZ</name>
<feature type="transmembrane region" description="Helical" evidence="7">
    <location>
        <begin position="238"/>
        <end position="258"/>
    </location>
</feature>
<evidence type="ECO:0000256" key="5">
    <source>
        <dbReference type="ARBA" id="ARBA00022989"/>
    </source>
</evidence>
<keyword evidence="4 7" id="KW-0812">Transmembrane</keyword>
<dbReference type="AlphaFoldDB" id="T1BXX6"/>
<feature type="domain" description="ABC transmembrane type-1" evidence="8">
    <location>
        <begin position="114"/>
        <end position="261"/>
    </location>
</feature>
<feature type="transmembrane region" description="Helical" evidence="7">
    <location>
        <begin position="119"/>
        <end position="139"/>
    </location>
</feature>
<accession>T1BXX6</accession>
<evidence type="ECO:0000256" key="2">
    <source>
        <dbReference type="ARBA" id="ARBA00022448"/>
    </source>
</evidence>
<protein>
    <submittedName>
        <fullName evidence="9">Binding-protein-dependent transport system inner membrane component</fullName>
    </submittedName>
</protein>
<keyword evidence="6 7" id="KW-0472">Membrane</keyword>
<feature type="transmembrane region" description="Helical" evidence="7">
    <location>
        <begin position="89"/>
        <end position="112"/>
    </location>
</feature>
<feature type="transmembrane region" description="Helical" evidence="7">
    <location>
        <begin position="145"/>
        <end position="170"/>
    </location>
</feature>
<keyword evidence="5 7" id="KW-1133">Transmembrane helix</keyword>
<keyword evidence="2" id="KW-0813">Transport</keyword>
<gene>
    <name evidence="9" type="ORF">B1A_02656</name>
</gene>
<evidence type="ECO:0000256" key="7">
    <source>
        <dbReference type="SAM" id="Phobius"/>
    </source>
</evidence>
<dbReference type="InterPro" id="IPR050366">
    <property type="entry name" value="BP-dependent_transpt_permease"/>
</dbReference>
<evidence type="ECO:0000256" key="6">
    <source>
        <dbReference type="ARBA" id="ARBA00023136"/>
    </source>
</evidence>
<reference evidence="9" key="2">
    <citation type="journal article" date="2014" name="ISME J.">
        <title>Microbial stratification in low pH oxic and suboxic macroscopic growths along an acid mine drainage.</title>
        <authorList>
            <person name="Mendez-Garcia C."/>
            <person name="Mesa V."/>
            <person name="Sprenger R.R."/>
            <person name="Richter M."/>
            <person name="Diez M.S."/>
            <person name="Solano J."/>
            <person name="Bargiela R."/>
            <person name="Golyshina O.V."/>
            <person name="Manteca A."/>
            <person name="Ramos J.L."/>
            <person name="Gallego J.R."/>
            <person name="Llorente I."/>
            <person name="Martins Dos Santos V.A."/>
            <person name="Jensen O.N."/>
            <person name="Pelaez A.I."/>
            <person name="Sanchez J."/>
            <person name="Ferrer M."/>
        </authorList>
    </citation>
    <scope>NUCLEOTIDE SEQUENCE</scope>
</reference>
<evidence type="ECO:0000313" key="9">
    <source>
        <dbReference type="EMBL" id="EQD77861.1"/>
    </source>
</evidence>
<dbReference type="InterPro" id="IPR000515">
    <property type="entry name" value="MetI-like"/>
</dbReference>
<proteinExistence type="predicted"/>
<dbReference type="PANTHER" id="PTHR43386">
    <property type="entry name" value="OLIGOPEPTIDE TRANSPORT SYSTEM PERMEASE PROTEIN APPC"/>
    <property type="match status" value="1"/>
</dbReference>
<feature type="transmembrane region" description="Helical" evidence="7">
    <location>
        <begin position="31"/>
        <end position="52"/>
    </location>
</feature>
<dbReference type="GO" id="GO:0005886">
    <property type="term" value="C:plasma membrane"/>
    <property type="evidence" value="ECO:0007669"/>
    <property type="project" value="UniProtKB-SubCell"/>
</dbReference>
<evidence type="ECO:0000256" key="1">
    <source>
        <dbReference type="ARBA" id="ARBA00004651"/>
    </source>
</evidence>
<dbReference type="PANTHER" id="PTHR43386:SF1">
    <property type="entry name" value="D,D-DIPEPTIDE TRANSPORT SYSTEM PERMEASE PROTEIN DDPC-RELATED"/>
    <property type="match status" value="1"/>
</dbReference>
<dbReference type="SUPFAM" id="SSF161098">
    <property type="entry name" value="MetI-like"/>
    <property type="match status" value="1"/>
</dbReference>
<evidence type="ECO:0000259" key="8">
    <source>
        <dbReference type="PROSITE" id="PS50928"/>
    </source>
</evidence>
<organism evidence="9">
    <name type="scientific">mine drainage metagenome</name>
    <dbReference type="NCBI Taxonomy" id="410659"/>
    <lineage>
        <taxon>unclassified sequences</taxon>
        <taxon>metagenomes</taxon>
        <taxon>ecological metagenomes</taxon>
    </lineage>
</organism>
<evidence type="ECO:0000256" key="4">
    <source>
        <dbReference type="ARBA" id="ARBA00022692"/>
    </source>
</evidence>
<comment type="subcellular location">
    <subcellularLocation>
        <location evidence="1">Cell membrane</location>
        <topology evidence="1">Multi-pass membrane protein</topology>
    </subcellularLocation>
</comment>
<dbReference type="Pfam" id="PF00528">
    <property type="entry name" value="BPD_transp_1"/>
    <property type="match status" value="1"/>
</dbReference>
<dbReference type="GO" id="GO:0055085">
    <property type="term" value="P:transmembrane transport"/>
    <property type="evidence" value="ECO:0007669"/>
    <property type="project" value="InterPro"/>
</dbReference>
<comment type="caution">
    <text evidence="9">The sequence shown here is derived from an EMBL/GenBank/DDBJ whole genome shotgun (WGS) entry which is preliminary data.</text>
</comment>
<dbReference type="InterPro" id="IPR035906">
    <property type="entry name" value="MetI-like_sf"/>
</dbReference>
<dbReference type="EMBL" id="AUZX01001968">
    <property type="protein sequence ID" value="EQD77861.1"/>
    <property type="molecule type" value="Genomic_DNA"/>
</dbReference>
<keyword evidence="3" id="KW-1003">Cell membrane</keyword>
<reference evidence="9" key="1">
    <citation type="submission" date="2013-08" db="EMBL/GenBank/DDBJ databases">
        <authorList>
            <person name="Mendez C."/>
            <person name="Richter M."/>
            <person name="Ferrer M."/>
            <person name="Sanchez J."/>
        </authorList>
    </citation>
    <scope>NUCLEOTIDE SEQUENCE</scope>
</reference>
<feature type="transmembrane region" description="Helical" evidence="7">
    <location>
        <begin position="177"/>
        <end position="195"/>
    </location>
</feature>
<sequence>MIPEMNKTEKKRHPKLDDFKDTFRLLLKNKLALVGLIISGFYFSIAILDAVYPQYLGVGPGIVSNLGVFVHQDLQAAPLPTKPTLNNGWWYFLGTTYYRIPILPAMFASLYFDLWDSSLIIMSGVIIGVTIGAFSGYFGKITDELMMRITDIFFSIPILIFAIIITTVLYRITSGTIPALTIISIALIIVWWPIYARLSRSITLSVKSQKFIEASTASGSSRTRNVLVHVIPNVLSPVFVQISLDFGNVILLFATLAFSAF</sequence>
<dbReference type="CDD" id="cd06261">
    <property type="entry name" value="TM_PBP2"/>
    <property type="match status" value="1"/>
</dbReference>
<dbReference type="PROSITE" id="PS50928">
    <property type="entry name" value="ABC_TM1"/>
    <property type="match status" value="1"/>
</dbReference>